<dbReference type="PANTHER" id="PTHR42836:SF1">
    <property type="entry name" value="7-CARBOXY-7-DEAZAGUANINE SYNTHASE"/>
    <property type="match status" value="1"/>
</dbReference>
<evidence type="ECO:0000256" key="1">
    <source>
        <dbReference type="ARBA" id="ARBA00022485"/>
    </source>
</evidence>
<dbReference type="PANTHER" id="PTHR42836">
    <property type="entry name" value="7-CARBOXY-7-DEAZAGUANINE SYNTHASE"/>
    <property type="match status" value="1"/>
</dbReference>
<keyword evidence="1" id="KW-0004">4Fe-4S</keyword>
<evidence type="ECO:0008006" key="3">
    <source>
        <dbReference type="Google" id="ProtNLM"/>
    </source>
</evidence>
<reference evidence="2" key="1">
    <citation type="submission" date="2018-05" db="EMBL/GenBank/DDBJ databases">
        <authorList>
            <person name="Lanie J.A."/>
            <person name="Ng W.-L."/>
            <person name="Kazmierczak K.M."/>
            <person name="Andrzejewski T.M."/>
            <person name="Davidsen T.M."/>
            <person name="Wayne K.J."/>
            <person name="Tettelin H."/>
            <person name="Glass J.I."/>
            <person name="Rusch D."/>
            <person name="Podicherti R."/>
            <person name="Tsui H.-C.T."/>
            <person name="Winkler M.E."/>
        </authorList>
    </citation>
    <scope>NUCLEOTIDE SEQUENCE</scope>
</reference>
<feature type="non-terminal residue" evidence="2">
    <location>
        <position position="1"/>
    </location>
</feature>
<accession>A0A383C4D5</accession>
<dbReference type="SUPFAM" id="SSF102114">
    <property type="entry name" value="Radical SAM enzymes"/>
    <property type="match status" value="1"/>
</dbReference>
<sequence>PFVVFTGGEPLLQMDDKLVVALKKEYVEMAIETNGTLMPPDGIDWICVSPKQKAKLLVTKGDELKIVYPQDGLDPSNFLDLDFDVFSLQPMDGPEYNNNLQETLVYCRTHPEWRLSLQTHKYLQIP</sequence>
<keyword evidence="1" id="KW-0408">Iron</keyword>
<dbReference type="Gene3D" id="3.20.20.70">
    <property type="entry name" value="Aldolase class I"/>
    <property type="match status" value="1"/>
</dbReference>
<evidence type="ECO:0000313" key="2">
    <source>
        <dbReference type="EMBL" id="SVE27062.1"/>
    </source>
</evidence>
<dbReference type="InterPro" id="IPR058240">
    <property type="entry name" value="rSAM_sf"/>
</dbReference>
<dbReference type="GO" id="GO:0051539">
    <property type="term" value="F:4 iron, 4 sulfur cluster binding"/>
    <property type="evidence" value="ECO:0007669"/>
    <property type="project" value="UniProtKB-KW"/>
</dbReference>
<protein>
    <recommendedName>
        <fullName evidence="3">Radical SAM core domain-containing protein</fullName>
    </recommendedName>
</protein>
<keyword evidence="1" id="KW-0411">Iron-sulfur</keyword>
<organism evidence="2">
    <name type="scientific">marine metagenome</name>
    <dbReference type="NCBI Taxonomy" id="408172"/>
    <lineage>
        <taxon>unclassified sequences</taxon>
        <taxon>metagenomes</taxon>
        <taxon>ecological metagenomes</taxon>
    </lineage>
</organism>
<gene>
    <name evidence="2" type="ORF">METZ01_LOCUS479916</name>
</gene>
<dbReference type="AlphaFoldDB" id="A0A383C4D5"/>
<dbReference type="EMBL" id="UINC01205747">
    <property type="protein sequence ID" value="SVE27062.1"/>
    <property type="molecule type" value="Genomic_DNA"/>
</dbReference>
<dbReference type="InterPro" id="IPR013785">
    <property type="entry name" value="Aldolase_TIM"/>
</dbReference>
<keyword evidence="1" id="KW-0479">Metal-binding</keyword>
<proteinExistence type="predicted"/>
<name>A0A383C4D5_9ZZZZ</name>